<protein>
    <submittedName>
        <fullName evidence="4">GIY-YIG nuclease family protein</fullName>
    </submittedName>
</protein>
<dbReference type="Pfam" id="PF02151">
    <property type="entry name" value="UVR"/>
    <property type="match status" value="1"/>
</dbReference>
<dbReference type="Gene3D" id="3.40.1440.10">
    <property type="entry name" value="GIY-YIG endonuclease"/>
    <property type="match status" value="1"/>
</dbReference>
<keyword evidence="1" id="KW-0742">SOS response</keyword>
<dbReference type="InterPro" id="IPR047296">
    <property type="entry name" value="GIY-YIG_UvrC_Cho"/>
</dbReference>
<evidence type="ECO:0000313" key="5">
    <source>
        <dbReference type="Proteomes" id="UP000542342"/>
    </source>
</evidence>
<comment type="caution">
    <text evidence="4">The sequence shown here is derived from an EMBL/GenBank/DDBJ whole genome shotgun (WGS) entry which is preliminary data.</text>
</comment>
<dbReference type="Proteomes" id="UP000542342">
    <property type="component" value="Unassembled WGS sequence"/>
</dbReference>
<dbReference type="Gene3D" id="4.10.860.10">
    <property type="entry name" value="UVR domain"/>
    <property type="match status" value="1"/>
</dbReference>
<dbReference type="InterPro" id="IPR000305">
    <property type="entry name" value="GIY-YIG_endonuc"/>
</dbReference>
<dbReference type="CDD" id="cd10434">
    <property type="entry name" value="GIY-YIG_UvrC_Cho"/>
    <property type="match status" value="1"/>
</dbReference>
<dbReference type="PANTHER" id="PTHR30562">
    <property type="entry name" value="UVRC/OXIDOREDUCTASE"/>
    <property type="match status" value="1"/>
</dbReference>
<dbReference type="InterPro" id="IPR036876">
    <property type="entry name" value="UVR_dom_sf"/>
</dbReference>
<dbReference type="GO" id="GO:0009380">
    <property type="term" value="C:excinuclease repair complex"/>
    <property type="evidence" value="ECO:0007669"/>
    <property type="project" value="TreeGrafter"/>
</dbReference>
<dbReference type="GO" id="GO:0009432">
    <property type="term" value="P:SOS response"/>
    <property type="evidence" value="ECO:0007669"/>
    <property type="project" value="UniProtKB-KW"/>
</dbReference>
<name>A0A7V8VAV0_9BACT</name>
<dbReference type="GO" id="GO:0006289">
    <property type="term" value="P:nucleotide-excision repair"/>
    <property type="evidence" value="ECO:0007669"/>
    <property type="project" value="InterPro"/>
</dbReference>
<evidence type="ECO:0000256" key="1">
    <source>
        <dbReference type="ARBA" id="ARBA00023236"/>
    </source>
</evidence>
<dbReference type="InterPro" id="IPR050066">
    <property type="entry name" value="UvrABC_protein_C"/>
</dbReference>
<evidence type="ECO:0000313" key="4">
    <source>
        <dbReference type="EMBL" id="MBA2224655.1"/>
    </source>
</evidence>
<feature type="domain" description="GIY-YIG" evidence="3">
    <location>
        <begin position="21"/>
        <end position="99"/>
    </location>
</feature>
<dbReference type="InterPro" id="IPR035901">
    <property type="entry name" value="GIY-YIG_endonuc_sf"/>
</dbReference>
<feature type="domain" description="UVR" evidence="2">
    <location>
        <begin position="220"/>
        <end position="255"/>
    </location>
</feature>
<dbReference type="PROSITE" id="PS50164">
    <property type="entry name" value="GIY_YIG"/>
    <property type="match status" value="1"/>
</dbReference>
<proteinExistence type="predicted"/>
<sequence length="369" mass="42769">MGLCSGRGRRLEREVRAKAPRYPGVYGMYDAQGRLLYVGKAKNLRQRLLSYFRPQSRPAKAEKIIDQTRRLVWESSGDELAALLRELELIQTLLPRYNVSGRPGRQRYHYICLTSPPAPFLVVTPKPPARALAIYGPLSLRRRSEEAVRRLNDWFGLRDCSSRIPLHFRDQAELFAEALSPGCLRWELRHCLGPCVAACTRQEYHAAVERLRAFLDGRDPGLLKQIRRRMEEAAEQLHFEKALALRDRLLALEWLDARLRLLRQARSGPAWIYPLQGWDGRQRWYLIQHGQVRSVCFAPSSAEDWTDALRLCRAAFRAAHASVFEGKRLETVDSVLLVAAWFRRYPQEQKRLLAPRQIRLLRRSLVTPE</sequence>
<dbReference type="PANTHER" id="PTHR30562:SF1">
    <property type="entry name" value="UVRABC SYSTEM PROTEIN C"/>
    <property type="match status" value="1"/>
</dbReference>
<dbReference type="EMBL" id="JACEFB010000001">
    <property type="protein sequence ID" value="MBA2224655.1"/>
    <property type="molecule type" value="Genomic_DNA"/>
</dbReference>
<evidence type="ECO:0000259" key="2">
    <source>
        <dbReference type="PROSITE" id="PS50151"/>
    </source>
</evidence>
<dbReference type="SUPFAM" id="SSF82771">
    <property type="entry name" value="GIY-YIG endonuclease"/>
    <property type="match status" value="1"/>
</dbReference>
<dbReference type="SMART" id="SM00465">
    <property type="entry name" value="GIYc"/>
    <property type="match status" value="1"/>
</dbReference>
<reference evidence="4 5" key="1">
    <citation type="submission" date="2020-07" db="EMBL/GenBank/DDBJ databases">
        <title>Thermogemmata thermophila gen. nov., sp. nov., a novel moderate thermophilic planctomycete from a Kamchatka hot spring.</title>
        <authorList>
            <person name="Elcheninov A.G."/>
            <person name="Podosokorskaya O.A."/>
            <person name="Kovaleva O.L."/>
            <person name="Novikov A."/>
            <person name="Bonch-Osmolovskaya E.A."/>
            <person name="Toshchakov S.V."/>
            <person name="Kublanov I.V."/>
        </authorList>
    </citation>
    <scope>NUCLEOTIDE SEQUENCE [LARGE SCALE GENOMIC DNA]</scope>
    <source>
        <strain evidence="4 5">2918</strain>
    </source>
</reference>
<dbReference type="AlphaFoldDB" id="A0A7V8VAV0"/>
<dbReference type="Pfam" id="PF01541">
    <property type="entry name" value="GIY-YIG"/>
    <property type="match status" value="1"/>
</dbReference>
<dbReference type="SUPFAM" id="SSF46600">
    <property type="entry name" value="C-terminal UvrC-binding domain of UvrB"/>
    <property type="match status" value="1"/>
</dbReference>
<keyword evidence="5" id="KW-1185">Reference proteome</keyword>
<evidence type="ECO:0000259" key="3">
    <source>
        <dbReference type="PROSITE" id="PS50164"/>
    </source>
</evidence>
<dbReference type="RefSeq" id="WP_194536089.1">
    <property type="nucleotide sequence ID" value="NZ_JACEFB010000001.1"/>
</dbReference>
<dbReference type="PROSITE" id="PS50151">
    <property type="entry name" value="UVR"/>
    <property type="match status" value="1"/>
</dbReference>
<accession>A0A7V8VAV0</accession>
<gene>
    <name evidence="4" type="ORF">H0921_00590</name>
</gene>
<keyword evidence="1" id="KW-0227">DNA damage</keyword>
<dbReference type="InterPro" id="IPR001943">
    <property type="entry name" value="UVR_dom"/>
</dbReference>
<organism evidence="4 5">
    <name type="scientific">Thermogemmata fonticola</name>
    <dbReference type="NCBI Taxonomy" id="2755323"/>
    <lineage>
        <taxon>Bacteria</taxon>
        <taxon>Pseudomonadati</taxon>
        <taxon>Planctomycetota</taxon>
        <taxon>Planctomycetia</taxon>
        <taxon>Gemmatales</taxon>
        <taxon>Gemmataceae</taxon>
        <taxon>Thermogemmata</taxon>
    </lineage>
</organism>